<sequence length="73" mass="8288">MNEKINIKKTAKRISELKRKNGLKNCDIAKALCISESAVKNYMSGRTIPPIERLYAMAELFGVKSIEEIIVFE</sequence>
<evidence type="ECO:0000313" key="3">
    <source>
        <dbReference type="Proteomes" id="UP000631576"/>
    </source>
</evidence>
<dbReference type="EMBL" id="JACOPE010000001">
    <property type="protein sequence ID" value="MBC5682841.1"/>
    <property type="molecule type" value="Genomic_DNA"/>
</dbReference>
<protein>
    <submittedName>
        <fullName evidence="2">Helix-turn-helix transcriptional regulator</fullName>
    </submittedName>
</protein>
<dbReference type="InterPro" id="IPR001387">
    <property type="entry name" value="Cro/C1-type_HTH"/>
</dbReference>
<dbReference type="InterPro" id="IPR010982">
    <property type="entry name" value="Lambda_DNA-bd_dom_sf"/>
</dbReference>
<dbReference type="Pfam" id="PF01381">
    <property type="entry name" value="HTH_3"/>
    <property type="match status" value="1"/>
</dbReference>
<dbReference type="Proteomes" id="UP000631576">
    <property type="component" value="Unassembled WGS sequence"/>
</dbReference>
<dbReference type="Gene3D" id="1.10.260.40">
    <property type="entry name" value="lambda repressor-like DNA-binding domains"/>
    <property type="match status" value="1"/>
</dbReference>
<dbReference type="SUPFAM" id="SSF47413">
    <property type="entry name" value="lambda repressor-like DNA-binding domains"/>
    <property type="match status" value="1"/>
</dbReference>
<evidence type="ECO:0000313" key="2">
    <source>
        <dbReference type="EMBL" id="MBC5682841.1"/>
    </source>
</evidence>
<reference evidence="2 3" key="1">
    <citation type="submission" date="2020-08" db="EMBL/GenBank/DDBJ databases">
        <title>Genome public.</title>
        <authorList>
            <person name="Liu C."/>
            <person name="Sun Q."/>
        </authorList>
    </citation>
    <scope>NUCLEOTIDE SEQUENCE [LARGE SCALE GENOMIC DNA]</scope>
    <source>
        <strain evidence="2 3">NSJ-13</strain>
    </source>
</reference>
<name>A0ABR7G5Y6_9FIRM</name>
<dbReference type="CDD" id="cd00093">
    <property type="entry name" value="HTH_XRE"/>
    <property type="match status" value="1"/>
</dbReference>
<feature type="domain" description="HTH cro/C1-type" evidence="1">
    <location>
        <begin position="27"/>
        <end position="69"/>
    </location>
</feature>
<dbReference type="PROSITE" id="PS50943">
    <property type="entry name" value="HTH_CROC1"/>
    <property type="match status" value="1"/>
</dbReference>
<accession>A0ABR7G5Y6</accession>
<gene>
    <name evidence="2" type="ORF">H8S40_04535</name>
</gene>
<comment type="caution">
    <text evidence="2">The sequence shown here is derived from an EMBL/GenBank/DDBJ whole genome shotgun (WGS) entry which is preliminary data.</text>
</comment>
<proteinExistence type="predicted"/>
<evidence type="ECO:0000259" key="1">
    <source>
        <dbReference type="PROSITE" id="PS50943"/>
    </source>
</evidence>
<dbReference type="SMART" id="SM00530">
    <property type="entry name" value="HTH_XRE"/>
    <property type="match status" value="1"/>
</dbReference>
<dbReference type="RefSeq" id="WP_118738513.1">
    <property type="nucleotide sequence ID" value="NZ_JACOPE010000001.1"/>
</dbReference>
<keyword evidence="3" id="KW-1185">Reference proteome</keyword>
<organism evidence="2 3">
    <name type="scientific">Ruminococcus hominis</name>
    <dbReference type="NCBI Taxonomy" id="2763065"/>
    <lineage>
        <taxon>Bacteria</taxon>
        <taxon>Bacillati</taxon>
        <taxon>Bacillota</taxon>
        <taxon>Clostridia</taxon>
        <taxon>Eubacteriales</taxon>
        <taxon>Oscillospiraceae</taxon>
        <taxon>Ruminococcus</taxon>
    </lineage>
</organism>